<dbReference type="InterPro" id="IPR018485">
    <property type="entry name" value="FGGY_C"/>
</dbReference>
<dbReference type="SUPFAM" id="SSF53067">
    <property type="entry name" value="Actin-like ATPase domain"/>
    <property type="match status" value="2"/>
</dbReference>
<dbReference type="AlphaFoldDB" id="A0A520RX19"/>
<protein>
    <submittedName>
        <fullName evidence="6">Carbohydrate kinase</fullName>
    </submittedName>
</protein>
<dbReference type="PANTHER" id="PTHR10196">
    <property type="entry name" value="SUGAR KINASE"/>
    <property type="match status" value="1"/>
</dbReference>
<dbReference type="InterPro" id="IPR042024">
    <property type="entry name" value="D-XK_euk"/>
</dbReference>
<dbReference type="GO" id="GO:0005997">
    <property type="term" value="P:xylulose metabolic process"/>
    <property type="evidence" value="ECO:0007669"/>
    <property type="project" value="TreeGrafter"/>
</dbReference>
<dbReference type="PIRSF" id="PIRSF000538">
    <property type="entry name" value="GlpK"/>
    <property type="match status" value="1"/>
</dbReference>
<dbReference type="InterPro" id="IPR018484">
    <property type="entry name" value="FGGY_N"/>
</dbReference>
<evidence type="ECO:0000259" key="4">
    <source>
        <dbReference type="Pfam" id="PF00370"/>
    </source>
</evidence>
<evidence type="ECO:0000313" key="7">
    <source>
        <dbReference type="Proteomes" id="UP000316199"/>
    </source>
</evidence>
<dbReference type="InterPro" id="IPR043129">
    <property type="entry name" value="ATPase_NBD"/>
</dbReference>
<accession>A0A520RX19</accession>
<dbReference type="EMBL" id="SHAG01000062">
    <property type="protein sequence ID" value="RZO74776.1"/>
    <property type="molecule type" value="Genomic_DNA"/>
</dbReference>
<sequence length="517" mass="56019">MGYYLGLDASTQSMTGMIINTDSSQIIAEESINYDENFASKYGVNHGVLDKGKGTVHSFPLMWVEALDLLLTKFRDKDYDLSSIDAISGSGQQHGTVYLNKNAPDALANLLPEKTLGEQLRGIFARDTAPVWMDSSTKPQCYEIERALGGKQKGIELTGNNVFERFSAAQIRKFFQEEAKAYHSTTSIALVSSFMASILVGKEVPVDAGDGSGTNLMDIQRRQWSETAMEATSPELSIRMAPISKSGETLGAIHSYFIQKYGFAEDCLVLPFSGDNPCSLIGLGLIEPGSVGLSLGTSDTFFACMAEPKVSQEGEGCLFASPDGINFMALICFMNGSLAREAVRDSYGLSWETFGQVLGKTKPGNDGRLMLPYFTPEIIPNVSAGVFRKSLASNDVDGNVRAVIEAQAMTSHIHSRWMGLGVSDLYVTGGGSVNHGILQIFANIYGCPLHRSVTTNTAALGAALLAYKGHQSTITWKEIVKPFRDSLITATIYPDVATRDVYDELIASYAEFESSSM</sequence>
<dbReference type="CDD" id="cd07776">
    <property type="entry name" value="ASKHA_NBD_FGGY_SpXK-like"/>
    <property type="match status" value="1"/>
</dbReference>
<keyword evidence="3 6" id="KW-0418">Kinase</keyword>
<dbReference type="GO" id="GO:0042732">
    <property type="term" value="P:D-xylose metabolic process"/>
    <property type="evidence" value="ECO:0007669"/>
    <property type="project" value="InterPro"/>
</dbReference>
<feature type="domain" description="Carbohydrate kinase FGGY N-terminal" evidence="4">
    <location>
        <begin position="129"/>
        <end position="282"/>
    </location>
</feature>
<dbReference type="PANTHER" id="PTHR10196:SF57">
    <property type="entry name" value="XYLULOSE KINASE"/>
    <property type="match status" value="1"/>
</dbReference>
<proteinExistence type="inferred from homology"/>
<keyword evidence="2" id="KW-0808">Transferase</keyword>
<dbReference type="Gene3D" id="3.30.420.40">
    <property type="match status" value="2"/>
</dbReference>
<comment type="caution">
    <text evidence="6">The sequence shown here is derived from an EMBL/GenBank/DDBJ whole genome shotgun (WGS) entry which is preliminary data.</text>
</comment>
<evidence type="ECO:0000313" key="6">
    <source>
        <dbReference type="EMBL" id="RZO74776.1"/>
    </source>
</evidence>
<dbReference type="Proteomes" id="UP000316199">
    <property type="component" value="Unassembled WGS sequence"/>
</dbReference>
<evidence type="ECO:0000256" key="1">
    <source>
        <dbReference type="ARBA" id="ARBA00009156"/>
    </source>
</evidence>
<comment type="similarity">
    <text evidence="1">Belongs to the FGGY kinase family.</text>
</comment>
<organism evidence="6 7">
    <name type="scientific">OM182 bacterium</name>
    <dbReference type="NCBI Taxonomy" id="2510334"/>
    <lineage>
        <taxon>Bacteria</taxon>
        <taxon>Pseudomonadati</taxon>
        <taxon>Pseudomonadota</taxon>
        <taxon>Gammaproteobacteria</taxon>
        <taxon>OMG group</taxon>
        <taxon>OM182 clade</taxon>
    </lineage>
</organism>
<feature type="domain" description="Carbohydrate kinase FGGY C-terminal" evidence="5">
    <location>
        <begin position="293"/>
        <end position="466"/>
    </location>
</feature>
<evidence type="ECO:0000259" key="5">
    <source>
        <dbReference type="Pfam" id="PF02782"/>
    </source>
</evidence>
<name>A0A520RX19_9GAMM</name>
<dbReference type="InterPro" id="IPR000577">
    <property type="entry name" value="Carb_kinase_FGGY"/>
</dbReference>
<dbReference type="Pfam" id="PF00370">
    <property type="entry name" value="FGGY_N"/>
    <property type="match status" value="1"/>
</dbReference>
<evidence type="ECO:0000256" key="3">
    <source>
        <dbReference type="ARBA" id="ARBA00022777"/>
    </source>
</evidence>
<reference evidence="6 7" key="1">
    <citation type="submission" date="2019-02" db="EMBL/GenBank/DDBJ databases">
        <title>Prokaryotic population dynamics and viral predation in marine succession experiment using metagenomics: the confinement effect.</title>
        <authorList>
            <person name="Haro-Moreno J.M."/>
            <person name="Rodriguez-Valera F."/>
            <person name="Lopez-Perez M."/>
        </authorList>
    </citation>
    <scope>NUCLEOTIDE SEQUENCE [LARGE SCALE GENOMIC DNA]</scope>
    <source>
        <strain evidence="6">MED-G157</strain>
    </source>
</reference>
<evidence type="ECO:0000256" key="2">
    <source>
        <dbReference type="ARBA" id="ARBA00022679"/>
    </source>
</evidence>
<dbReference type="GO" id="GO:0004856">
    <property type="term" value="F:D-xylulokinase activity"/>
    <property type="evidence" value="ECO:0007669"/>
    <property type="project" value="InterPro"/>
</dbReference>
<dbReference type="Pfam" id="PF02782">
    <property type="entry name" value="FGGY_C"/>
    <property type="match status" value="1"/>
</dbReference>
<gene>
    <name evidence="6" type="ORF">EVA68_08435</name>
</gene>
<dbReference type="GO" id="GO:0005829">
    <property type="term" value="C:cytosol"/>
    <property type="evidence" value="ECO:0007669"/>
    <property type="project" value="TreeGrafter"/>
</dbReference>